<dbReference type="PANTHER" id="PTHR10134">
    <property type="entry name" value="CYTOCHROME B-C1 COMPLEX SUBUNIT RIESKE, MITOCHONDRIAL"/>
    <property type="match status" value="1"/>
</dbReference>
<name>A0ABN1QGN9_9ACTN</name>
<comment type="cofactor">
    <cofactor evidence="9">
        <name>[2Fe-2S] cluster</name>
        <dbReference type="ChEBI" id="CHEBI:190135"/>
    </cofactor>
</comment>
<dbReference type="InterPro" id="IPR005805">
    <property type="entry name" value="Rieske_Fe-S_prot_C"/>
</dbReference>
<evidence type="ECO:0000256" key="2">
    <source>
        <dbReference type="ARBA" id="ARBA00015816"/>
    </source>
</evidence>
<evidence type="ECO:0000256" key="6">
    <source>
        <dbReference type="ARBA" id="ARBA00023014"/>
    </source>
</evidence>
<keyword evidence="5" id="KW-0408">Iron</keyword>
<feature type="domain" description="Rieske" evidence="10">
    <location>
        <begin position="1"/>
        <end position="88"/>
    </location>
</feature>
<organism evidence="11 12">
    <name type="scientific">Kribbella koreensis</name>
    <dbReference type="NCBI Taxonomy" id="57909"/>
    <lineage>
        <taxon>Bacteria</taxon>
        <taxon>Bacillati</taxon>
        <taxon>Actinomycetota</taxon>
        <taxon>Actinomycetes</taxon>
        <taxon>Propionibacteriales</taxon>
        <taxon>Kribbellaceae</taxon>
        <taxon>Kribbella</taxon>
    </lineage>
</organism>
<keyword evidence="7" id="KW-1015">Disulfide bond</keyword>
<evidence type="ECO:0000256" key="3">
    <source>
        <dbReference type="ARBA" id="ARBA00022714"/>
    </source>
</evidence>
<keyword evidence="4" id="KW-0479">Metal-binding</keyword>
<dbReference type="EMBL" id="BAAAHK010000007">
    <property type="protein sequence ID" value="GAA0942333.1"/>
    <property type="molecule type" value="Genomic_DNA"/>
</dbReference>
<dbReference type="PRINTS" id="PR00162">
    <property type="entry name" value="RIESKE"/>
</dbReference>
<evidence type="ECO:0000256" key="9">
    <source>
        <dbReference type="ARBA" id="ARBA00034078"/>
    </source>
</evidence>
<keyword evidence="12" id="KW-1185">Reference proteome</keyword>
<evidence type="ECO:0000256" key="7">
    <source>
        <dbReference type="ARBA" id="ARBA00023157"/>
    </source>
</evidence>
<keyword evidence="3" id="KW-0001">2Fe-2S</keyword>
<reference evidence="11 12" key="1">
    <citation type="journal article" date="2019" name="Int. J. Syst. Evol. Microbiol.">
        <title>The Global Catalogue of Microorganisms (GCM) 10K type strain sequencing project: providing services to taxonomists for standard genome sequencing and annotation.</title>
        <authorList>
            <consortium name="The Broad Institute Genomics Platform"/>
            <consortium name="The Broad Institute Genome Sequencing Center for Infectious Disease"/>
            <person name="Wu L."/>
            <person name="Ma J."/>
        </authorList>
    </citation>
    <scope>NUCLEOTIDE SEQUENCE [LARGE SCALE GENOMIC DNA]</scope>
    <source>
        <strain evidence="11 12">JCM 10977</strain>
    </source>
</reference>
<accession>A0ABN1QGN9</accession>
<dbReference type="InterPro" id="IPR014349">
    <property type="entry name" value="Rieske_Fe-S_prot"/>
</dbReference>
<comment type="caution">
    <text evidence="11">The sequence shown here is derived from an EMBL/GenBank/DDBJ whole genome shotgun (WGS) entry which is preliminary data.</text>
</comment>
<evidence type="ECO:0000256" key="8">
    <source>
        <dbReference type="ARBA" id="ARBA00029586"/>
    </source>
</evidence>
<comment type="function">
    <text evidence="1">Iron-sulfur subunit of the cytochrome bc1 complex, an essential component of the respiratory electron transport chain required for ATP synthesis. The bc1 complex catalyzes the oxidation of menaquinol and the reduction of cytochrome c in the respiratory chain. The bc1 complex operates through a Q-cycle mechanism that couples electron transfer to generation of the proton gradient that drives ATP synthesis.</text>
</comment>
<sequence>MADIPAGGGVILKEQSLVLTKDASGKVCAFSAICTHQGCVVTDVGDGTINCPCHGSKFDASTGERVAGPAKSPLPAVAVEQRDGAIFQA</sequence>
<dbReference type="Gene3D" id="2.102.10.10">
    <property type="entry name" value="Rieske [2Fe-2S] iron-sulphur domain"/>
    <property type="match status" value="1"/>
</dbReference>
<evidence type="ECO:0000256" key="1">
    <source>
        <dbReference type="ARBA" id="ARBA00002494"/>
    </source>
</evidence>
<evidence type="ECO:0000256" key="4">
    <source>
        <dbReference type="ARBA" id="ARBA00022723"/>
    </source>
</evidence>
<evidence type="ECO:0000259" key="10">
    <source>
        <dbReference type="PROSITE" id="PS51296"/>
    </source>
</evidence>
<keyword evidence="6" id="KW-0411">Iron-sulfur</keyword>
<proteinExistence type="predicted"/>
<dbReference type="CDD" id="cd03467">
    <property type="entry name" value="Rieske"/>
    <property type="match status" value="1"/>
</dbReference>
<dbReference type="PROSITE" id="PS51296">
    <property type="entry name" value="RIESKE"/>
    <property type="match status" value="1"/>
</dbReference>
<dbReference type="Proteomes" id="UP001500542">
    <property type="component" value="Unassembled WGS sequence"/>
</dbReference>
<dbReference type="SUPFAM" id="SSF50022">
    <property type="entry name" value="ISP domain"/>
    <property type="match status" value="1"/>
</dbReference>
<evidence type="ECO:0000313" key="11">
    <source>
        <dbReference type="EMBL" id="GAA0942333.1"/>
    </source>
</evidence>
<evidence type="ECO:0000256" key="5">
    <source>
        <dbReference type="ARBA" id="ARBA00023004"/>
    </source>
</evidence>
<gene>
    <name evidence="11" type="ORF">GCM10009554_34720</name>
</gene>
<dbReference type="InterPro" id="IPR036922">
    <property type="entry name" value="Rieske_2Fe-2S_sf"/>
</dbReference>
<protein>
    <recommendedName>
        <fullName evidence="2">Cytochrome bc1 complex Rieske iron-sulfur subunit</fullName>
    </recommendedName>
    <alternativeName>
        <fullName evidence="8">Cytochrome bc1 reductase complex subunit QcrA</fullName>
    </alternativeName>
</protein>
<evidence type="ECO:0000313" key="12">
    <source>
        <dbReference type="Proteomes" id="UP001500542"/>
    </source>
</evidence>
<dbReference type="Pfam" id="PF00355">
    <property type="entry name" value="Rieske"/>
    <property type="match status" value="1"/>
</dbReference>
<dbReference type="InterPro" id="IPR017941">
    <property type="entry name" value="Rieske_2Fe-2S"/>
</dbReference>